<dbReference type="Proteomes" id="UP000199515">
    <property type="component" value="Unassembled WGS sequence"/>
</dbReference>
<keyword evidence="2" id="KW-0378">Hydrolase</keyword>
<feature type="domain" description="NodB homology" evidence="3">
    <location>
        <begin position="151"/>
        <end position="331"/>
    </location>
</feature>
<proteinExistence type="predicted"/>
<dbReference type="GO" id="GO:0016810">
    <property type="term" value="F:hydrolase activity, acting on carbon-nitrogen (but not peptide) bonds"/>
    <property type="evidence" value="ECO:0007669"/>
    <property type="project" value="InterPro"/>
</dbReference>
<keyword evidence="1" id="KW-0479">Metal-binding</keyword>
<evidence type="ECO:0000256" key="2">
    <source>
        <dbReference type="ARBA" id="ARBA00022801"/>
    </source>
</evidence>
<dbReference type="SUPFAM" id="SSF88713">
    <property type="entry name" value="Glycoside hydrolase/deacetylase"/>
    <property type="match status" value="1"/>
</dbReference>
<sequence length="344" mass="36318">MLYAGIGWTAAGFEVAVVDGNGRGDRPAVRFAADRSKEIASYLKGLGGPVTTVVDSTNGMLDGGFMAAGLDMYRADPAILPRRPDFGSVPAAELARAAWRDPASVVRLVIESGSLTGRLDEHRAAMASSDEALAAMTAAGRSVAHGDRSRQQIALTFDDGPHPPYTGRILDVLESYGVCATFFCVGLNAGARGEDVQRMVEQGHGLGNHTWSHPYLPDLSTTELADQLTRTGDVIEAAAGTAPAFFRPPYGSRTPAVLRSLANLGTRIALWDVDTEDWAMPGPDVIAHTVLSQARPGSIVLMHDGGGDRSQTVAALPAVIEGLLARGLEFVRVEDLATLATETR</sequence>
<dbReference type="Pfam" id="PF01522">
    <property type="entry name" value="Polysacc_deac_1"/>
    <property type="match status" value="1"/>
</dbReference>
<dbReference type="CDD" id="cd10917">
    <property type="entry name" value="CE4_NodB_like_6s_7s"/>
    <property type="match status" value="1"/>
</dbReference>
<dbReference type="InterPro" id="IPR002509">
    <property type="entry name" value="NODB_dom"/>
</dbReference>
<accession>A0A1H3PI26</accession>
<dbReference type="OrthoDB" id="3521160at2"/>
<dbReference type="STRING" id="589385.SAMN05421504_108225"/>
<dbReference type="GO" id="GO:0016020">
    <property type="term" value="C:membrane"/>
    <property type="evidence" value="ECO:0007669"/>
    <property type="project" value="TreeGrafter"/>
</dbReference>
<reference evidence="4 5" key="1">
    <citation type="submission" date="2016-10" db="EMBL/GenBank/DDBJ databases">
        <authorList>
            <person name="de Groot N.N."/>
        </authorList>
    </citation>
    <scope>NUCLEOTIDE SEQUENCE [LARGE SCALE GENOMIC DNA]</scope>
    <source>
        <strain evidence="4 5">CPCC 202699</strain>
    </source>
</reference>
<evidence type="ECO:0000259" key="3">
    <source>
        <dbReference type="PROSITE" id="PS51677"/>
    </source>
</evidence>
<dbReference type="GO" id="GO:0005975">
    <property type="term" value="P:carbohydrate metabolic process"/>
    <property type="evidence" value="ECO:0007669"/>
    <property type="project" value="InterPro"/>
</dbReference>
<dbReference type="PROSITE" id="PS51677">
    <property type="entry name" value="NODB"/>
    <property type="match status" value="1"/>
</dbReference>
<dbReference type="AlphaFoldDB" id="A0A1H3PI26"/>
<dbReference type="InterPro" id="IPR011330">
    <property type="entry name" value="Glyco_hydro/deAcase_b/a-brl"/>
</dbReference>
<dbReference type="Gene3D" id="3.20.20.370">
    <property type="entry name" value="Glycoside hydrolase/deacetylase"/>
    <property type="match status" value="1"/>
</dbReference>
<dbReference type="PANTHER" id="PTHR10587:SF133">
    <property type="entry name" value="CHITIN DEACETYLASE 1-RELATED"/>
    <property type="match status" value="1"/>
</dbReference>
<evidence type="ECO:0000313" key="4">
    <source>
        <dbReference type="EMBL" id="SDZ00721.1"/>
    </source>
</evidence>
<evidence type="ECO:0000313" key="5">
    <source>
        <dbReference type="Proteomes" id="UP000199515"/>
    </source>
</evidence>
<dbReference type="GO" id="GO:0046872">
    <property type="term" value="F:metal ion binding"/>
    <property type="evidence" value="ECO:0007669"/>
    <property type="project" value="UniProtKB-KW"/>
</dbReference>
<dbReference type="PANTHER" id="PTHR10587">
    <property type="entry name" value="GLYCOSYL TRANSFERASE-RELATED"/>
    <property type="match status" value="1"/>
</dbReference>
<evidence type="ECO:0000256" key="1">
    <source>
        <dbReference type="ARBA" id="ARBA00022723"/>
    </source>
</evidence>
<organism evidence="4 5">
    <name type="scientific">Amycolatopsis xylanica</name>
    <dbReference type="NCBI Taxonomy" id="589385"/>
    <lineage>
        <taxon>Bacteria</taxon>
        <taxon>Bacillati</taxon>
        <taxon>Actinomycetota</taxon>
        <taxon>Actinomycetes</taxon>
        <taxon>Pseudonocardiales</taxon>
        <taxon>Pseudonocardiaceae</taxon>
        <taxon>Amycolatopsis</taxon>
    </lineage>
</organism>
<protein>
    <submittedName>
        <fullName evidence="4">Peptidoglycan/xylan/chitin deacetylase, PgdA/CDA1 family</fullName>
    </submittedName>
</protein>
<name>A0A1H3PI26_9PSEU</name>
<gene>
    <name evidence="4" type="ORF">SAMN05421504_108225</name>
</gene>
<dbReference type="InterPro" id="IPR050248">
    <property type="entry name" value="Polysacc_deacetylase_ArnD"/>
</dbReference>
<keyword evidence="5" id="KW-1185">Reference proteome</keyword>
<dbReference type="EMBL" id="FNON01000008">
    <property type="protein sequence ID" value="SDZ00721.1"/>
    <property type="molecule type" value="Genomic_DNA"/>
</dbReference>
<dbReference type="RefSeq" id="WP_091295640.1">
    <property type="nucleotide sequence ID" value="NZ_FNON01000008.1"/>
</dbReference>